<sequence length="226" mass="23227">MTAPRSAPTLLAVRDLDLRIGPRTLVRGLDLTVRSGDVVAVTGPNGAGKSTLLRTVAGLRRSDPGAVVYGPAVTEVPGGPRNGVGYAAATLAAPGALTVTEFLHLLARLRGSVRMAPDVLGLGPCAATPIAALSTGERKKVGVAAAVQHRPALVVLDEPFEALDDDSMDLVTGEIERVRRRGGAVVLCTHRADRTADLATTVVRLGASATRRGSGTPDTPHPTDAT</sequence>
<dbReference type="InterPro" id="IPR003439">
    <property type="entry name" value="ABC_transporter-like_ATP-bd"/>
</dbReference>
<reference evidence="5 6" key="1">
    <citation type="submission" date="2020-06" db="EMBL/GenBank/DDBJ databases">
        <title>Taxonomy, biology and ecology of Rhodococcus bacteria occurring in California pistachio and other woody hosts as revealed by genome sequence analyses.</title>
        <authorList>
            <person name="Gai Y."/>
            <person name="Riely B."/>
        </authorList>
    </citation>
    <scope>NUCLEOTIDE SEQUENCE [LARGE SCALE GENOMIC DNA]</scope>
    <source>
        <strain evidence="5 6">BP-281</strain>
    </source>
</reference>
<dbReference type="PROSITE" id="PS50893">
    <property type="entry name" value="ABC_TRANSPORTER_2"/>
    <property type="match status" value="1"/>
</dbReference>
<dbReference type="EMBL" id="JABUBU010000007">
    <property type="protein sequence ID" value="MBY6367210.1"/>
    <property type="molecule type" value="Genomic_DNA"/>
</dbReference>
<name>A0ABS7P4A2_9NOCA</name>
<proteinExistence type="predicted"/>
<evidence type="ECO:0000256" key="1">
    <source>
        <dbReference type="ARBA" id="ARBA00022741"/>
    </source>
</evidence>
<dbReference type="InterPro" id="IPR003593">
    <property type="entry name" value="AAA+_ATPase"/>
</dbReference>
<dbReference type="Proteomes" id="UP000825228">
    <property type="component" value="Unassembled WGS sequence"/>
</dbReference>
<dbReference type="RefSeq" id="WP_222684511.1">
    <property type="nucleotide sequence ID" value="NZ_JABUBT010000008.1"/>
</dbReference>
<dbReference type="SUPFAM" id="SSF52540">
    <property type="entry name" value="P-loop containing nucleoside triphosphate hydrolases"/>
    <property type="match status" value="1"/>
</dbReference>
<dbReference type="Gene3D" id="3.40.50.300">
    <property type="entry name" value="P-loop containing nucleotide triphosphate hydrolases"/>
    <property type="match status" value="1"/>
</dbReference>
<dbReference type="GO" id="GO:0005524">
    <property type="term" value="F:ATP binding"/>
    <property type="evidence" value="ECO:0007669"/>
    <property type="project" value="UniProtKB-KW"/>
</dbReference>
<protein>
    <submittedName>
        <fullName evidence="5">ABC transporter ATP-binding protein</fullName>
    </submittedName>
</protein>
<keyword evidence="6" id="KW-1185">Reference proteome</keyword>
<dbReference type="InterPro" id="IPR027417">
    <property type="entry name" value="P-loop_NTPase"/>
</dbReference>
<feature type="region of interest" description="Disordered" evidence="3">
    <location>
        <begin position="207"/>
        <end position="226"/>
    </location>
</feature>
<gene>
    <name evidence="5" type="ORF">HQ603_10620</name>
</gene>
<dbReference type="Pfam" id="PF00005">
    <property type="entry name" value="ABC_tran"/>
    <property type="match status" value="1"/>
</dbReference>
<evidence type="ECO:0000256" key="3">
    <source>
        <dbReference type="SAM" id="MobiDB-lite"/>
    </source>
</evidence>
<dbReference type="PANTHER" id="PTHR43158">
    <property type="entry name" value="SKFA PEPTIDE EXPORT ATP-BINDING PROTEIN SKFE"/>
    <property type="match status" value="1"/>
</dbReference>
<evidence type="ECO:0000313" key="5">
    <source>
        <dbReference type="EMBL" id="MBY6367210.1"/>
    </source>
</evidence>
<dbReference type="SMART" id="SM00382">
    <property type="entry name" value="AAA"/>
    <property type="match status" value="1"/>
</dbReference>
<dbReference type="PANTHER" id="PTHR43158:SF2">
    <property type="entry name" value="SKFA PEPTIDE EXPORT ATP-BINDING PROTEIN SKFE"/>
    <property type="match status" value="1"/>
</dbReference>
<evidence type="ECO:0000259" key="4">
    <source>
        <dbReference type="PROSITE" id="PS50893"/>
    </source>
</evidence>
<keyword evidence="2 5" id="KW-0067">ATP-binding</keyword>
<evidence type="ECO:0000313" key="6">
    <source>
        <dbReference type="Proteomes" id="UP000825228"/>
    </source>
</evidence>
<evidence type="ECO:0000256" key="2">
    <source>
        <dbReference type="ARBA" id="ARBA00022840"/>
    </source>
</evidence>
<accession>A0ABS7P4A2</accession>
<feature type="domain" description="ABC transporter" evidence="4">
    <location>
        <begin position="11"/>
        <end position="225"/>
    </location>
</feature>
<organism evidence="5 6">
    <name type="scientific">Rhodococcoides corynebacterioides</name>
    <dbReference type="NCBI Taxonomy" id="53972"/>
    <lineage>
        <taxon>Bacteria</taxon>
        <taxon>Bacillati</taxon>
        <taxon>Actinomycetota</taxon>
        <taxon>Actinomycetes</taxon>
        <taxon>Mycobacteriales</taxon>
        <taxon>Nocardiaceae</taxon>
        <taxon>Rhodococcoides</taxon>
    </lineage>
</organism>
<keyword evidence="1" id="KW-0547">Nucleotide-binding</keyword>
<comment type="caution">
    <text evidence="5">The sequence shown here is derived from an EMBL/GenBank/DDBJ whole genome shotgun (WGS) entry which is preliminary data.</text>
</comment>